<dbReference type="AlphaFoldDB" id="A0A1F5ZSG2"/>
<reference evidence="9 10" key="1">
    <citation type="journal article" date="2016" name="Nat. Commun.">
        <title>Thousands of microbial genomes shed light on interconnected biogeochemical processes in an aquifer system.</title>
        <authorList>
            <person name="Anantharaman K."/>
            <person name="Brown C.T."/>
            <person name="Hug L.A."/>
            <person name="Sharon I."/>
            <person name="Castelle C.J."/>
            <person name="Probst A.J."/>
            <person name="Thomas B.C."/>
            <person name="Singh A."/>
            <person name="Wilkins M.J."/>
            <person name="Karaoz U."/>
            <person name="Brodie E.L."/>
            <person name="Williams K.H."/>
            <person name="Hubbard S.S."/>
            <person name="Banfield J.F."/>
        </authorList>
    </citation>
    <scope>NUCLEOTIDE SEQUENCE [LARGE SCALE GENOMIC DNA]</scope>
</reference>
<feature type="modified residue" description="N6-(pyridoxal phosphate)lysine" evidence="7">
    <location>
        <position position="109"/>
    </location>
</feature>
<evidence type="ECO:0000256" key="4">
    <source>
        <dbReference type="ARBA" id="ARBA00022898"/>
    </source>
</evidence>
<sequence length="609" mass="66959">MNYYLQCVSCKKKTDEKMTTSRCLSCGGALTIEYNFEELKNKMNPYLLENAKPTVMKYLDFYPFKSRKNLVSLKEGGTPLIHAKKLGIKLKNDHIYIKHEGLNPTGAFKDRGSFVEINKAKELGFTSVCVASTGNMAASVAAFSAQAGLACYVFIPENTPKGKLAQTLSYGAKVIQVSSTYNEASELCEKVAKKYNFYLAGDYVFRQEGQKSTGFEIMDQVPGGNVDWIIVPIGMGTHLSGIYKGIYEYYRLGLIKKMPKIVGVQASGCHSIYPDKNSYQVRPVQKPQTICGAIACGFPIDAPKVIESLVNTHGTITDASDEEALLAQKMLAQTQALYIEPSSATTIVALAKLLKTKTISKDDTVVCVATGIGLKDPAATLKIMAAPPTIEPDLKEVERIFSQNLLSMKTSETSEKEKKLLDENFDEKKISKIIHHEFDIQLSQDDIKKVVKQVNHFVKEKGKSLGKADLQTILETIFQHQSPNDYLSLEDFTLSDSKHRKASVFVTVKLNGKIYTANGIGDGPVDAAVSAIKSIINKYDGISFRLKDFLVEIPTSGSNASVVVTMVLVSSDGTEIVAKGTSPDMIVASMDAYVRGYNELYYQLNKKGK</sequence>
<dbReference type="InterPro" id="IPR001926">
    <property type="entry name" value="TrpB-like_PALP"/>
</dbReference>
<evidence type="ECO:0000256" key="1">
    <source>
        <dbReference type="ARBA" id="ARBA00001933"/>
    </source>
</evidence>
<dbReference type="EMBL" id="MFJL01000026">
    <property type="protein sequence ID" value="OGG15410.1"/>
    <property type="molecule type" value="Genomic_DNA"/>
</dbReference>
<evidence type="ECO:0000313" key="9">
    <source>
        <dbReference type="EMBL" id="OGG15410.1"/>
    </source>
</evidence>
<dbReference type="SUPFAM" id="SSF110921">
    <property type="entry name" value="2-isopropylmalate synthase LeuA, allosteric (dimerisation) domain"/>
    <property type="match status" value="1"/>
</dbReference>
<evidence type="ECO:0000259" key="8">
    <source>
        <dbReference type="SMART" id="SM00917"/>
    </source>
</evidence>
<feature type="domain" description="2-isopropylmalate synthase LeuA allosteric (dimerisation)" evidence="8">
    <location>
        <begin position="441"/>
        <end position="601"/>
    </location>
</feature>
<dbReference type="SUPFAM" id="SSF53686">
    <property type="entry name" value="Tryptophan synthase beta subunit-like PLP-dependent enzymes"/>
    <property type="match status" value="1"/>
</dbReference>
<keyword evidence="3" id="KW-0808">Transferase</keyword>
<dbReference type="Pfam" id="PF00291">
    <property type="entry name" value="PALP"/>
    <property type="match status" value="1"/>
</dbReference>
<dbReference type="GO" id="GO:0006567">
    <property type="term" value="P:L-threonine catabolic process"/>
    <property type="evidence" value="ECO:0007669"/>
    <property type="project" value="TreeGrafter"/>
</dbReference>
<dbReference type="InterPro" id="IPR013709">
    <property type="entry name" value="2-isopropylmalate_synth_dimer"/>
</dbReference>
<dbReference type="GO" id="GO:0003852">
    <property type="term" value="F:2-isopropylmalate synthase activity"/>
    <property type="evidence" value="ECO:0007669"/>
    <property type="project" value="InterPro"/>
</dbReference>
<comment type="caution">
    <text evidence="9">The sequence shown here is derived from an EMBL/GenBank/DDBJ whole genome shotgun (WGS) entry which is preliminary data.</text>
</comment>
<dbReference type="CDD" id="cd01563">
    <property type="entry name" value="Thr-synth_1"/>
    <property type="match status" value="1"/>
</dbReference>
<protein>
    <recommendedName>
        <fullName evidence="6">Threonine synthase</fullName>
        <ecNumber evidence="6">4.2.3.1</ecNumber>
    </recommendedName>
</protein>
<evidence type="ECO:0000256" key="5">
    <source>
        <dbReference type="ARBA" id="ARBA00023239"/>
    </source>
</evidence>
<dbReference type="STRING" id="1798382.A3D77_07775"/>
<dbReference type="NCBIfam" id="TIGR00260">
    <property type="entry name" value="thrC"/>
    <property type="match status" value="1"/>
</dbReference>
<dbReference type="EC" id="4.2.3.1" evidence="6"/>
<dbReference type="InterPro" id="IPR036052">
    <property type="entry name" value="TrpB-like_PALP_sf"/>
</dbReference>
<dbReference type="SMART" id="SM00917">
    <property type="entry name" value="LeuA_dimer"/>
    <property type="match status" value="1"/>
</dbReference>
<organism evidence="9 10">
    <name type="scientific">Candidatus Gottesmanbacteria bacterium RIFCSPHIGHO2_02_FULL_39_11</name>
    <dbReference type="NCBI Taxonomy" id="1798382"/>
    <lineage>
        <taxon>Bacteria</taxon>
        <taxon>Candidatus Gottesmaniibacteriota</taxon>
    </lineage>
</organism>
<dbReference type="Pfam" id="PF08502">
    <property type="entry name" value="LeuA_dimer"/>
    <property type="match status" value="1"/>
</dbReference>
<dbReference type="GO" id="GO:0006565">
    <property type="term" value="P:L-serine catabolic process"/>
    <property type="evidence" value="ECO:0007669"/>
    <property type="project" value="TreeGrafter"/>
</dbReference>
<dbReference type="Gene3D" id="3.30.160.270">
    <property type="match status" value="1"/>
</dbReference>
<dbReference type="GO" id="GO:0009098">
    <property type="term" value="P:L-leucine biosynthetic process"/>
    <property type="evidence" value="ECO:0007669"/>
    <property type="project" value="InterPro"/>
</dbReference>
<dbReference type="PANTHER" id="PTHR48078">
    <property type="entry name" value="THREONINE DEHYDRATASE, MITOCHONDRIAL-RELATED"/>
    <property type="match status" value="1"/>
</dbReference>
<comment type="cofactor">
    <cofactor evidence="1 7">
        <name>pyridoxal 5'-phosphate</name>
        <dbReference type="ChEBI" id="CHEBI:597326"/>
    </cofactor>
</comment>
<gene>
    <name evidence="9" type="ORF">A3D77_07775</name>
</gene>
<dbReference type="Gene3D" id="3.40.50.1100">
    <property type="match status" value="2"/>
</dbReference>
<name>A0A1F5ZSG2_9BACT</name>
<proteinExistence type="inferred from homology"/>
<dbReference type="InterPro" id="IPR050147">
    <property type="entry name" value="Ser/Thr_Dehydratase"/>
</dbReference>
<evidence type="ECO:0000256" key="7">
    <source>
        <dbReference type="PIRSR" id="PIRSR604450-51"/>
    </source>
</evidence>
<evidence type="ECO:0000256" key="3">
    <source>
        <dbReference type="ARBA" id="ARBA00022679"/>
    </source>
</evidence>
<accession>A0A1F5ZSG2</accession>
<keyword evidence="4 7" id="KW-0663">Pyridoxal phosphate</keyword>
<evidence type="ECO:0000256" key="6">
    <source>
        <dbReference type="NCBIfam" id="TIGR00260"/>
    </source>
</evidence>
<dbReference type="InterPro" id="IPR036230">
    <property type="entry name" value="LeuA_allosteric_dom_sf"/>
</dbReference>
<dbReference type="Proteomes" id="UP000176923">
    <property type="component" value="Unassembled WGS sequence"/>
</dbReference>
<dbReference type="GO" id="GO:0009097">
    <property type="term" value="P:isoleucine biosynthetic process"/>
    <property type="evidence" value="ECO:0007669"/>
    <property type="project" value="TreeGrafter"/>
</dbReference>
<dbReference type="GO" id="GO:0009088">
    <property type="term" value="P:threonine biosynthetic process"/>
    <property type="evidence" value="ECO:0007669"/>
    <property type="project" value="UniProtKB-UniRule"/>
</dbReference>
<dbReference type="GO" id="GO:0004794">
    <property type="term" value="F:threonine deaminase activity"/>
    <property type="evidence" value="ECO:0007669"/>
    <property type="project" value="TreeGrafter"/>
</dbReference>
<dbReference type="InterPro" id="IPR004450">
    <property type="entry name" value="Thr_synthase-like"/>
</dbReference>
<dbReference type="GO" id="GO:0003941">
    <property type="term" value="F:L-serine ammonia-lyase activity"/>
    <property type="evidence" value="ECO:0007669"/>
    <property type="project" value="TreeGrafter"/>
</dbReference>
<dbReference type="GO" id="GO:0004795">
    <property type="term" value="F:threonine synthase activity"/>
    <property type="evidence" value="ECO:0007669"/>
    <property type="project" value="UniProtKB-UniRule"/>
</dbReference>
<comment type="similarity">
    <text evidence="2">Belongs to the threonine synthase family.</text>
</comment>
<evidence type="ECO:0000313" key="10">
    <source>
        <dbReference type="Proteomes" id="UP000176923"/>
    </source>
</evidence>
<dbReference type="PANTHER" id="PTHR48078:SF6">
    <property type="entry name" value="L-THREONINE DEHYDRATASE CATABOLIC TDCB"/>
    <property type="match status" value="1"/>
</dbReference>
<keyword evidence="5" id="KW-0456">Lyase</keyword>
<evidence type="ECO:0000256" key="2">
    <source>
        <dbReference type="ARBA" id="ARBA00005517"/>
    </source>
</evidence>